<evidence type="ECO:0000256" key="7">
    <source>
        <dbReference type="ARBA" id="ARBA00023132"/>
    </source>
</evidence>
<feature type="compositionally biased region" description="Basic and acidic residues" evidence="10">
    <location>
        <begin position="57"/>
        <end position="68"/>
    </location>
</feature>
<feature type="domain" description="RRM Nup35-type" evidence="11">
    <location>
        <begin position="146"/>
        <end position="226"/>
    </location>
</feature>
<evidence type="ECO:0000259" key="11">
    <source>
        <dbReference type="PROSITE" id="PS51472"/>
    </source>
</evidence>
<reference evidence="12 13" key="1">
    <citation type="submission" date="2023-09" db="EMBL/GenBank/DDBJ databases">
        <title>Genomes of two closely related lineages of the louse Polyplax serrata with different host specificities.</title>
        <authorList>
            <person name="Martinu J."/>
            <person name="Tarabai H."/>
            <person name="Stefka J."/>
            <person name="Hypsa V."/>
        </authorList>
    </citation>
    <scope>NUCLEOTIDE SEQUENCE [LARGE SCALE GENOMIC DNA]</scope>
    <source>
        <strain evidence="12">98ZLc_SE</strain>
    </source>
</reference>
<dbReference type="SUPFAM" id="SSF54928">
    <property type="entry name" value="RNA-binding domain, RBD"/>
    <property type="match status" value="1"/>
</dbReference>
<evidence type="ECO:0000313" key="13">
    <source>
        <dbReference type="Proteomes" id="UP001359485"/>
    </source>
</evidence>
<evidence type="ECO:0000256" key="2">
    <source>
        <dbReference type="ARBA" id="ARBA00009454"/>
    </source>
</evidence>
<dbReference type="PROSITE" id="PS51472">
    <property type="entry name" value="RRM_NUP35"/>
    <property type="match status" value="1"/>
</dbReference>
<evidence type="ECO:0000256" key="10">
    <source>
        <dbReference type="SAM" id="MobiDB-lite"/>
    </source>
</evidence>
<protein>
    <recommendedName>
        <fullName evidence="9">Nucleoporin NUP53</fullName>
    </recommendedName>
</protein>
<keyword evidence="8 9" id="KW-0539">Nucleus</keyword>
<feature type="region of interest" description="Disordered" evidence="10">
    <location>
        <begin position="1"/>
        <end position="68"/>
    </location>
</feature>
<accession>A0ABR1AKB1</accession>
<dbReference type="Pfam" id="PF05172">
    <property type="entry name" value="RRM_Nup35"/>
    <property type="match status" value="1"/>
</dbReference>
<evidence type="ECO:0000256" key="5">
    <source>
        <dbReference type="ARBA" id="ARBA00022927"/>
    </source>
</evidence>
<organism evidence="12 13">
    <name type="scientific">Polyplax serrata</name>
    <name type="common">Common mouse louse</name>
    <dbReference type="NCBI Taxonomy" id="468196"/>
    <lineage>
        <taxon>Eukaryota</taxon>
        <taxon>Metazoa</taxon>
        <taxon>Ecdysozoa</taxon>
        <taxon>Arthropoda</taxon>
        <taxon>Hexapoda</taxon>
        <taxon>Insecta</taxon>
        <taxon>Pterygota</taxon>
        <taxon>Neoptera</taxon>
        <taxon>Paraneoptera</taxon>
        <taxon>Psocodea</taxon>
        <taxon>Troctomorpha</taxon>
        <taxon>Phthiraptera</taxon>
        <taxon>Anoplura</taxon>
        <taxon>Polyplacidae</taxon>
        <taxon>Polyplax</taxon>
    </lineage>
</organism>
<dbReference type="InterPro" id="IPR017389">
    <property type="entry name" value="Nucleoporin_NUP53"/>
</dbReference>
<evidence type="ECO:0000313" key="12">
    <source>
        <dbReference type="EMBL" id="KAK6621711.1"/>
    </source>
</evidence>
<comment type="subcellular location">
    <subcellularLocation>
        <location evidence="1 9">Nucleus</location>
        <location evidence="1 9">Nuclear pore complex</location>
    </subcellularLocation>
</comment>
<keyword evidence="7 9" id="KW-0906">Nuclear pore complex</keyword>
<comment type="function">
    <text evidence="9">Functions as a component of the nuclear pore complex (NPC).</text>
</comment>
<gene>
    <name evidence="12" type="ORF">RUM44_001518</name>
</gene>
<keyword evidence="3 9" id="KW-0813">Transport</keyword>
<keyword evidence="13" id="KW-1185">Reference proteome</keyword>
<comment type="similarity">
    <text evidence="2 9">Belongs to the Nup35 family.</text>
</comment>
<proteinExistence type="inferred from homology"/>
<evidence type="ECO:0000256" key="8">
    <source>
        <dbReference type="ARBA" id="ARBA00023242"/>
    </source>
</evidence>
<sequence length="321" mass="34673">MEPMNIGTPNNSAPSSPATTPTGSPYLPAFLLGEPQTPITGSTSPRTKRVPFNESHSTSKDHAKHDHSNTNYFLSQIVNSPGSFNSSMQYSTTEKSNGPPILGLFDTINSPPLGNDSQSNNVQQYVSFASKQYADSRTSPIKSLDVTENNWVTVFGYPPSASSFILSQLSHCGNIIATRSPAKGNWMHIQYSSKLEARRALTNNGKVFASTVMIGVVPCKDQGVLAESSANRDINTSMPFQATSPSSCNRSRLYPDLNGSKCGTPCTDTSNYESIISSPTRHINARPLQSRVGDTEVYSSGNTPQKNTGLVAKAMEYVFGW</sequence>
<dbReference type="EMBL" id="JAWJWF010000047">
    <property type="protein sequence ID" value="KAK6621711.1"/>
    <property type="molecule type" value="Genomic_DNA"/>
</dbReference>
<keyword evidence="5 9" id="KW-0653">Protein transport</keyword>
<dbReference type="PANTHER" id="PTHR21527">
    <property type="entry name" value="NUCLEOPORIN NUP35"/>
    <property type="match status" value="1"/>
</dbReference>
<comment type="caution">
    <text evidence="12">The sequence shown here is derived from an EMBL/GenBank/DDBJ whole genome shotgun (WGS) entry which is preliminary data.</text>
</comment>
<keyword evidence="4 9" id="KW-0509">mRNA transport</keyword>
<dbReference type="InterPro" id="IPR035979">
    <property type="entry name" value="RBD_domain_sf"/>
</dbReference>
<keyword evidence="6 9" id="KW-0811">Translocation</keyword>
<evidence type="ECO:0000256" key="4">
    <source>
        <dbReference type="ARBA" id="ARBA00022816"/>
    </source>
</evidence>
<evidence type="ECO:0000256" key="3">
    <source>
        <dbReference type="ARBA" id="ARBA00022448"/>
    </source>
</evidence>
<dbReference type="Gene3D" id="3.30.70.330">
    <property type="match status" value="1"/>
</dbReference>
<feature type="compositionally biased region" description="Low complexity" evidence="10">
    <location>
        <begin position="7"/>
        <end position="25"/>
    </location>
</feature>
<dbReference type="InterPro" id="IPR012677">
    <property type="entry name" value="Nucleotide-bd_a/b_plait_sf"/>
</dbReference>
<dbReference type="PIRSF" id="PIRSF038119">
    <property type="entry name" value="Nucleoporin_NUP53"/>
    <property type="match status" value="1"/>
</dbReference>
<evidence type="ECO:0000256" key="1">
    <source>
        <dbReference type="ARBA" id="ARBA00004567"/>
    </source>
</evidence>
<evidence type="ECO:0000256" key="6">
    <source>
        <dbReference type="ARBA" id="ARBA00023010"/>
    </source>
</evidence>
<name>A0ABR1AKB1_POLSC</name>
<dbReference type="PANTHER" id="PTHR21527:SF6">
    <property type="entry name" value="NUCLEOPORIN NUP35"/>
    <property type="match status" value="1"/>
</dbReference>
<dbReference type="Proteomes" id="UP001359485">
    <property type="component" value="Unassembled WGS sequence"/>
</dbReference>
<evidence type="ECO:0000256" key="9">
    <source>
        <dbReference type="PIRNR" id="PIRNR038119"/>
    </source>
</evidence>
<dbReference type="InterPro" id="IPR007846">
    <property type="entry name" value="RRM_NUP35_dom"/>
</dbReference>